<reference evidence="1" key="1">
    <citation type="submission" date="2020-04" db="EMBL/GenBank/DDBJ databases">
        <authorList>
            <person name="Broberg M."/>
        </authorList>
    </citation>
    <scope>NUCLEOTIDE SEQUENCE</scope>
</reference>
<comment type="caution">
    <text evidence="1">The sequence shown here is derived from an EMBL/GenBank/DDBJ whole genome shotgun (WGS) entry which is preliminary data.</text>
</comment>
<dbReference type="Proteomes" id="UP000836387">
    <property type="component" value="Unassembled WGS sequence"/>
</dbReference>
<organism evidence="1 2">
    <name type="scientific">Clonostachys rosea f. rosea IK726</name>
    <dbReference type="NCBI Taxonomy" id="1349383"/>
    <lineage>
        <taxon>Eukaryota</taxon>
        <taxon>Fungi</taxon>
        <taxon>Dikarya</taxon>
        <taxon>Ascomycota</taxon>
        <taxon>Pezizomycotina</taxon>
        <taxon>Sordariomycetes</taxon>
        <taxon>Hypocreomycetidae</taxon>
        <taxon>Hypocreales</taxon>
        <taxon>Bionectriaceae</taxon>
        <taxon>Clonostachys</taxon>
    </lineage>
</organism>
<evidence type="ECO:0000313" key="1">
    <source>
        <dbReference type="EMBL" id="CAG9945475.1"/>
    </source>
</evidence>
<gene>
    <name evidence="1" type="ORF">CRV2_00012212</name>
</gene>
<name>A0ACA9TWW8_BIOOC</name>
<proteinExistence type="predicted"/>
<evidence type="ECO:0000313" key="2">
    <source>
        <dbReference type="Proteomes" id="UP000836387"/>
    </source>
</evidence>
<reference evidence="1" key="2">
    <citation type="submission" date="2021-10" db="EMBL/GenBank/DDBJ databases">
        <authorList>
            <person name="Piombo E."/>
        </authorList>
    </citation>
    <scope>NUCLEOTIDE SEQUENCE</scope>
</reference>
<accession>A0ACA9TWW8</accession>
<sequence>MTTKAASFHLASLVRLSHQSKHFNQSKYLSTPSSKLFRRTTHLRLVVRIKKSLMQMLSWY</sequence>
<protein>
    <submittedName>
        <fullName evidence="1">Uncharacterized protein</fullName>
    </submittedName>
</protein>
<dbReference type="EMBL" id="CADEHS020000009">
    <property type="protein sequence ID" value="CAG9945475.1"/>
    <property type="molecule type" value="Genomic_DNA"/>
</dbReference>
<keyword evidence="2" id="KW-1185">Reference proteome</keyword>